<feature type="compositionally biased region" description="Basic and acidic residues" evidence="1">
    <location>
        <begin position="778"/>
        <end position="789"/>
    </location>
</feature>
<reference evidence="3 4" key="1">
    <citation type="submission" date="2015-12" db="EMBL/GenBank/DDBJ databases">
        <title>The genome of Folsomia candida.</title>
        <authorList>
            <person name="Faddeeva A."/>
            <person name="Derks M.F."/>
            <person name="Anvar Y."/>
            <person name="Smit S."/>
            <person name="Van Straalen N."/>
            <person name="Roelofs D."/>
        </authorList>
    </citation>
    <scope>NUCLEOTIDE SEQUENCE [LARGE SCALE GENOMIC DNA]</scope>
    <source>
        <strain evidence="3 4">VU population</strain>
        <tissue evidence="3">Whole body</tissue>
    </source>
</reference>
<dbReference type="InterPro" id="IPR054722">
    <property type="entry name" value="PolX-like_BBD"/>
</dbReference>
<evidence type="ECO:0000313" key="3">
    <source>
        <dbReference type="EMBL" id="OXA62906.1"/>
    </source>
</evidence>
<sequence length="1263" mass="145209">MTSTTKISMRRFDTSSISKLNGENYTVWRIRLVCFFKTHQLMEIVDGTQIRPAASGPDQENWDEGNNEALTVMLFTMTDEQVEGVFGCKTAPEMWDKLSSIYQSTSGENRQALWQKFYLIMADEKSPVKTMIQIQNIASQLRSLGIVIDDVAEVARVISSLAGDKYRQFREAWRSVDISKQSTGLLLSRLKTLELEDEESDKSKANQSYFEDESERAFSVKKPFSNCAIGSTQNVWINDSGADRHYCGRLDWFYEYEKYSQPISVSLADNSYMSVKGTGKVRVNALVNKKWKEIEIHNVKYVPGGANLLSENVLLDKGFEVKKKGNDTIVYYRNGKRDIEAERRDGLQVMKFKPIINREMICMMAHHNSEFLNKTADTKDVYGPEAMKSTKFKVDECMKFNSEIVVEKTVIFGTGELTKISEIEDLNCFVVTNETPSFCKPVMNVKDEIIATNITENNVKIPRYKNGKDYQSQRLISFAPEKENMFWLNELHTSHRALKYAINTDILHRPHRTKSTEEAPPEQTVIPVTRRDDTKKSNHRNPGKNKKKKTSARVLIPKNYYKFNAPWSEEFEKLKLFCSIRILALITFHGREVIFRREKREKRTHFRQSNYVLKKHNISEYQPRLILMQTCMQFKGSERATYETINGEKSVEWDFYQVRNQLTYKNFFTAVTPTEYFQSKLGNDDTGDADESTNSSRGRILGFLAHLKNRIKDVACLVTVFIPQWCKKYEKSQLDHEQRNENDYSGESLNNYDETTSISNEEDDNHSSSELSNPDTTGDQRQRDSKEEEYTSPQPKSVPGINEASFESSEEPSSPATQKSSIENSNTIEETEAKNSNEHESHHGKFEHNAVKENKTQLLELGSSSSESDEGTDAIKPKQGGRSMTKSHSQSHDQNPSDQGTVLQNRKCLNKTSTGIDDSESLGSSDGGPIKKHGNEPKNLKTADVAEANNNLDDVELKLAKRATLNENEHDVHQNYSVPSSLGPFYAELQKVYFSKETARAIMKKVPQKAFEFFKDRYKIRNNKETGHPEFESSKLPFTGIMNCEYEEKKLANFNGTTEENIVDYFLYALRAQCHRKLRKNTLKLFDSDLVFMRDNIHHQIIELNTTSELMQFSEAFSEQKENLDKGIQDNISPDRKRIPLTLRTLTVMIEKIMHLLKQEFQSHAVKITKALVVTITEYIQNFHKQEFIVDLYCKGCKAEHVLYHQVMKQLSLLSDYVIFGFQAIIQESLTFDDFYMSVANINESAEADYDYNSSQTEENENL</sequence>
<feature type="compositionally biased region" description="Low complexity" evidence="1">
    <location>
        <begin position="803"/>
        <end position="816"/>
    </location>
</feature>
<name>A0A226F1T4_FOLCA</name>
<keyword evidence="4" id="KW-1185">Reference proteome</keyword>
<dbReference type="PANTHER" id="PTHR47481:SF7">
    <property type="entry name" value="CCHC-TYPE DOMAIN-CONTAINING PROTEIN"/>
    <property type="match status" value="1"/>
</dbReference>
<protein>
    <recommendedName>
        <fullName evidence="2">Retrovirus-related Pol polyprotein from transposon TNT 1-94-like beta-barrel domain-containing protein</fullName>
    </recommendedName>
</protein>
<feature type="compositionally biased region" description="Basic and acidic residues" evidence="1">
    <location>
        <begin position="831"/>
        <end position="855"/>
    </location>
</feature>
<dbReference type="PANTHER" id="PTHR47481">
    <property type="match status" value="1"/>
</dbReference>
<feature type="compositionally biased region" description="Basic residues" evidence="1">
    <location>
        <begin position="537"/>
        <end position="551"/>
    </location>
</feature>
<dbReference type="AlphaFoldDB" id="A0A226F1T4"/>
<feature type="compositionally biased region" description="Basic and acidic residues" evidence="1">
    <location>
        <begin position="732"/>
        <end position="742"/>
    </location>
</feature>
<evidence type="ECO:0000313" key="4">
    <source>
        <dbReference type="Proteomes" id="UP000198287"/>
    </source>
</evidence>
<gene>
    <name evidence="3" type="ORF">Fcan01_02678</name>
</gene>
<proteinExistence type="predicted"/>
<dbReference type="EMBL" id="LNIX01000001">
    <property type="protein sequence ID" value="OXA62906.1"/>
    <property type="molecule type" value="Genomic_DNA"/>
</dbReference>
<evidence type="ECO:0000256" key="1">
    <source>
        <dbReference type="SAM" id="MobiDB-lite"/>
    </source>
</evidence>
<comment type="caution">
    <text evidence="3">The sequence shown here is derived from an EMBL/GenBank/DDBJ whole genome shotgun (WGS) entry which is preliminary data.</text>
</comment>
<dbReference type="Proteomes" id="UP000198287">
    <property type="component" value="Unassembled WGS sequence"/>
</dbReference>
<feature type="compositionally biased region" description="Polar residues" evidence="1">
    <location>
        <begin position="743"/>
        <end position="756"/>
    </location>
</feature>
<feature type="region of interest" description="Disordered" evidence="1">
    <location>
        <begin position="511"/>
        <end position="551"/>
    </location>
</feature>
<dbReference type="Pfam" id="PF14223">
    <property type="entry name" value="Retrotran_gag_2"/>
    <property type="match status" value="1"/>
</dbReference>
<dbReference type="OrthoDB" id="413361at2759"/>
<organism evidence="3 4">
    <name type="scientific">Folsomia candida</name>
    <name type="common">Springtail</name>
    <dbReference type="NCBI Taxonomy" id="158441"/>
    <lineage>
        <taxon>Eukaryota</taxon>
        <taxon>Metazoa</taxon>
        <taxon>Ecdysozoa</taxon>
        <taxon>Arthropoda</taxon>
        <taxon>Hexapoda</taxon>
        <taxon>Collembola</taxon>
        <taxon>Entomobryomorpha</taxon>
        <taxon>Isotomoidea</taxon>
        <taxon>Isotomidae</taxon>
        <taxon>Proisotominae</taxon>
        <taxon>Folsomia</taxon>
    </lineage>
</organism>
<feature type="domain" description="Retrovirus-related Pol polyprotein from transposon TNT 1-94-like beta-barrel" evidence="2">
    <location>
        <begin position="236"/>
        <end position="319"/>
    </location>
</feature>
<evidence type="ECO:0000259" key="2">
    <source>
        <dbReference type="Pfam" id="PF22936"/>
    </source>
</evidence>
<feature type="region of interest" description="Disordered" evidence="1">
    <location>
        <begin position="732"/>
        <end position="938"/>
    </location>
</feature>
<feature type="compositionally biased region" description="Polar residues" evidence="1">
    <location>
        <begin position="817"/>
        <end position="828"/>
    </location>
</feature>
<accession>A0A226F1T4</accession>
<dbReference type="Pfam" id="PF22936">
    <property type="entry name" value="Pol_BBD"/>
    <property type="match status" value="1"/>
</dbReference>
<feature type="compositionally biased region" description="Polar residues" evidence="1">
    <location>
        <begin position="882"/>
        <end position="904"/>
    </location>
</feature>